<sequence length="147" mass="16523">MTELASSCLSAINALEVLDKSLAWFHYNSLPPSDNIRLRIESVQARKRQKVDNESMKDDGEPITEVVTITDLTKRYTMVMARLELGREFSDQVTPMKSQEAVKLCSFAGKFDLAISIAKLFEIPLDDVFDGMTRKCLSLINSNMVVS</sequence>
<name>A0ACA9SL31_9GLOM</name>
<dbReference type="EMBL" id="CAJVQC010130481">
    <property type="protein sequence ID" value="CAG8841479.1"/>
    <property type="molecule type" value="Genomic_DNA"/>
</dbReference>
<organism evidence="1 2">
    <name type="scientific">Racocetra persica</name>
    <dbReference type="NCBI Taxonomy" id="160502"/>
    <lineage>
        <taxon>Eukaryota</taxon>
        <taxon>Fungi</taxon>
        <taxon>Fungi incertae sedis</taxon>
        <taxon>Mucoromycota</taxon>
        <taxon>Glomeromycotina</taxon>
        <taxon>Glomeromycetes</taxon>
        <taxon>Diversisporales</taxon>
        <taxon>Gigasporaceae</taxon>
        <taxon>Racocetra</taxon>
    </lineage>
</organism>
<keyword evidence="2" id="KW-1185">Reference proteome</keyword>
<feature type="non-terminal residue" evidence="1">
    <location>
        <position position="147"/>
    </location>
</feature>
<evidence type="ECO:0000313" key="1">
    <source>
        <dbReference type="EMBL" id="CAG8841479.1"/>
    </source>
</evidence>
<protein>
    <submittedName>
        <fullName evidence="1">22333_t:CDS:1</fullName>
    </submittedName>
</protein>
<proteinExistence type="predicted"/>
<accession>A0ACA9SL31</accession>
<dbReference type="Proteomes" id="UP000789920">
    <property type="component" value="Unassembled WGS sequence"/>
</dbReference>
<feature type="non-terminal residue" evidence="1">
    <location>
        <position position="1"/>
    </location>
</feature>
<comment type="caution">
    <text evidence="1">The sequence shown here is derived from an EMBL/GenBank/DDBJ whole genome shotgun (WGS) entry which is preliminary data.</text>
</comment>
<gene>
    <name evidence="1" type="ORF">RPERSI_LOCUS31896</name>
</gene>
<evidence type="ECO:0000313" key="2">
    <source>
        <dbReference type="Proteomes" id="UP000789920"/>
    </source>
</evidence>
<reference evidence="1" key="1">
    <citation type="submission" date="2021-06" db="EMBL/GenBank/DDBJ databases">
        <authorList>
            <person name="Kallberg Y."/>
            <person name="Tangrot J."/>
            <person name="Rosling A."/>
        </authorList>
    </citation>
    <scope>NUCLEOTIDE SEQUENCE</scope>
    <source>
        <strain evidence="1">MA461A</strain>
    </source>
</reference>